<dbReference type="AntiFam" id="ANF00057">
    <property type="entry name" value="Translation of E. coli type CRISPR repeat"/>
</dbReference>
<dbReference type="AntiFam" id="ANF00006">
    <property type="entry name" value="Translation of CRISPR region"/>
</dbReference>
<dbReference type="EMBL" id="JGYQ01000007">
    <property type="protein sequence ID" value="KFI48483.1"/>
    <property type="molecule type" value="Genomic_DNA"/>
</dbReference>
<dbReference type="AlphaFoldDB" id="A0A086ZPN3"/>
<dbReference type="Proteomes" id="UP000029093">
    <property type="component" value="Unassembled WGS sequence"/>
</dbReference>
<accession>A0A086ZPN3</accession>
<keyword evidence="2" id="KW-1185">Reference proteome</keyword>
<proteinExistence type="predicted"/>
<gene>
    <name evidence="1" type="ORF">BBOU_0612</name>
</gene>
<sequence length="148" mass="15673">MRGEHGGAQEVACGLLGSSPHARGTHNKLIHNPILKGIIPACAGNTGQLDAGERVEWDHPRMRGEHESARMPVASVVGSSPHARGTRKCRWDVAVHVGIIPACAGNTISFVTASDTLRDHPRMRGEHAIYGKVLKGGEGSSPHARGTQ</sequence>
<protein>
    <submittedName>
        <fullName evidence="1">Uncharacterized protein</fullName>
    </submittedName>
</protein>
<reference evidence="1 2" key="1">
    <citation type="submission" date="2014-03" db="EMBL/GenBank/DDBJ databases">
        <title>Genomics of Bifidobacteria.</title>
        <authorList>
            <person name="Ventura M."/>
            <person name="Milani C."/>
            <person name="Lugli G.A."/>
        </authorList>
    </citation>
    <scope>NUCLEOTIDE SEQUENCE [LARGE SCALE GENOMIC DNA]</scope>
    <source>
        <strain evidence="1 2">LMG 10736</strain>
    </source>
</reference>
<comment type="caution">
    <text evidence="1">The sequence shown here is derived from an EMBL/GenBank/DDBJ whole genome shotgun (WGS) entry which is preliminary data.</text>
</comment>
<name>A0A086ZPN3_9BIFI</name>
<evidence type="ECO:0000313" key="2">
    <source>
        <dbReference type="Proteomes" id="UP000029093"/>
    </source>
</evidence>
<evidence type="ECO:0000313" key="1">
    <source>
        <dbReference type="EMBL" id="KFI48483.1"/>
    </source>
</evidence>
<organism evidence="1 2">
    <name type="scientific">Bifidobacterium boum</name>
    <dbReference type="NCBI Taxonomy" id="78343"/>
    <lineage>
        <taxon>Bacteria</taxon>
        <taxon>Bacillati</taxon>
        <taxon>Actinomycetota</taxon>
        <taxon>Actinomycetes</taxon>
        <taxon>Bifidobacteriales</taxon>
        <taxon>Bifidobacteriaceae</taxon>
        <taxon>Bifidobacterium</taxon>
    </lineage>
</organism>